<keyword evidence="3" id="KW-1185">Reference proteome</keyword>
<name>A0A2R6XVT5_MARPO</name>
<feature type="region of interest" description="Disordered" evidence="1">
    <location>
        <begin position="57"/>
        <end position="99"/>
    </location>
</feature>
<reference evidence="3" key="1">
    <citation type="journal article" date="2017" name="Cell">
        <title>Insights into land plant evolution garnered from the Marchantia polymorpha genome.</title>
        <authorList>
            <person name="Bowman J.L."/>
            <person name="Kohchi T."/>
            <person name="Yamato K.T."/>
            <person name="Jenkins J."/>
            <person name="Shu S."/>
            <person name="Ishizaki K."/>
            <person name="Yamaoka S."/>
            <person name="Nishihama R."/>
            <person name="Nakamura Y."/>
            <person name="Berger F."/>
            <person name="Adam C."/>
            <person name="Aki S.S."/>
            <person name="Althoff F."/>
            <person name="Araki T."/>
            <person name="Arteaga-Vazquez M.A."/>
            <person name="Balasubrmanian S."/>
            <person name="Barry K."/>
            <person name="Bauer D."/>
            <person name="Boehm C.R."/>
            <person name="Briginshaw L."/>
            <person name="Caballero-Perez J."/>
            <person name="Catarino B."/>
            <person name="Chen F."/>
            <person name="Chiyoda S."/>
            <person name="Chovatia M."/>
            <person name="Davies K.M."/>
            <person name="Delmans M."/>
            <person name="Demura T."/>
            <person name="Dierschke T."/>
            <person name="Dolan L."/>
            <person name="Dorantes-Acosta A.E."/>
            <person name="Eklund D.M."/>
            <person name="Florent S.N."/>
            <person name="Flores-Sandoval E."/>
            <person name="Fujiyama A."/>
            <person name="Fukuzawa H."/>
            <person name="Galik B."/>
            <person name="Grimanelli D."/>
            <person name="Grimwood J."/>
            <person name="Grossniklaus U."/>
            <person name="Hamada T."/>
            <person name="Haseloff J."/>
            <person name="Hetherington A.J."/>
            <person name="Higo A."/>
            <person name="Hirakawa Y."/>
            <person name="Hundley H.N."/>
            <person name="Ikeda Y."/>
            <person name="Inoue K."/>
            <person name="Inoue S.I."/>
            <person name="Ishida S."/>
            <person name="Jia Q."/>
            <person name="Kakita M."/>
            <person name="Kanazawa T."/>
            <person name="Kawai Y."/>
            <person name="Kawashima T."/>
            <person name="Kennedy M."/>
            <person name="Kinose K."/>
            <person name="Kinoshita T."/>
            <person name="Kohara Y."/>
            <person name="Koide E."/>
            <person name="Komatsu K."/>
            <person name="Kopischke S."/>
            <person name="Kubo M."/>
            <person name="Kyozuka J."/>
            <person name="Lagercrantz U."/>
            <person name="Lin S.S."/>
            <person name="Lindquist E."/>
            <person name="Lipzen A.M."/>
            <person name="Lu C.W."/>
            <person name="De Luna E."/>
            <person name="Martienssen R.A."/>
            <person name="Minamino N."/>
            <person name="Mizutani M."/>
            <person name="Mizutani M."/>
            <person name="Mochizuki N."/>
            <person name="Monte I."/>
            <person name="Mosher R."/>
            <person name="Nagasaki H."/>
            <person name="Nakagami H."/>
            <person name="Naramoto S."/>
            <person name="Nishitani K."/>
            <person name="Ohtani M."/>
            <person name="Okamoto T."/>
            <person name="Okumura M."/>
            <person name="Phillips J."/>
            <person name="Pollak B."/>
            <person name="Reinders A."/>
            <person name="Rovekamp M."/>
            <person name="Sano R."/>
            <person name="Sawa S."/>
            <person name="Schmid M.W."/>
            <person name="Shirakawa M."/>
            <person name="Solano R."/>
            <person name="Spunde A."/>
            <person name="Suetsugu N."/>
            <person name="Sugano S."/>
            <person name="Sugiyama A."/>
            <person name="Sun R."/>
            <person name="Suzuki Y."/>
            <person name="Takenaka M."/>
            <person name="Takezawa D."/>
            <person name="Tomogane H."/>
            <person name="Tsuzuki M."/>
            <person name="Ueda T."/>
            <person name="Umeda M."/>
            <person name="Ward J.M."/>
            <person name="Watanabe Y."/>
            <person name="Yazaki K."/>
            <person name="Yokoyama R."/>
            <person name="Yoshitake Y."/>
            <person name="Yotsui I."/>
            <person name="Zachgo S."/>
            <person name="Schmutz J."/>
        </authorList>
    </citation>
    <scope>NUCLEOTIDE SEQUENCE [LARGE SCALE GENOMIC DNA]</scope>
    <source>
        <strain evidence="3">Tak-1</strain>
    </source>
</reference>
<dbReference type="EMBL" id="KZ772673">
    <property type="protein sequence ID" value="PTQ50211.1"/>
    <property type="molecule type" value="Genomic_DNA"/>
</dbReference>
<dbReference type="Proteomes" id="UP000244005">
    <property type="component" value="Unassembled WGS sequence"/>
</dbReference>
<evidence type="ECO:0000313" key="2">
    <source>
        <dbReference type="EMBL" id="PTQ50211.1"/>
    </source>
</evidence>
<feature type="compositionally biased region" description="Gly residues" evidence="1">
    <location>
        <begin position="155"/>
        <end position="171"/>
    </location>
</feature>
<gene>
    <name evidence="2" type="ORF">MARPO_0001s0241</name>
</gene>
<evidence type="ECO:0000256" key="1">
    <source>
        <dbReference type="SAM" id="MobiDB-lite"/>
    </source>
</evidence>
<feature type="compositionally biased region" description="Basic and acidic residues" evidence="1">
    <location>
        <begin position="61"/>
        <end position="70"/>
    </location>
</feature>
<accession>A0A2R6XVT5</accession>
<organism evidence="2 3">
    <name type="scientific">Marchantia polymorpha</name>
    <name type="common">Common liverwort</name>
    <name type="synonym">Marchantia aquatica</name>
    <dbReference type="NCBI Taxonomy" id="3197"/>
    <lineage>
        <taxon>Eukaryota</taxon>
        <taxon>Viridiplantae</taxon>
        <taxon>Streptophyta</taxon>
        <taxon>Embryophyta</taxon>
        <taxon>Marchantiophyta</taxon>
        <taxon>Marchantiopsida</taxon>
        <taxon>Marchantiidae</taxon>
        <taxon>Marchantiales</taxon>
        <taxon>Marchantiaceae</taxon>
        <taxon>Marchantia</taxon>
    </lineage>
</organism>
<feature type="compositionally biased region" description="Basic and acidic residues" evidence="1">
    <location>
        <begin position="78"/>
        <end position="97"/>
    </location>
</feature>
<dbReference type="AlphaFoldDB" id="A0A2R6XVT5"/>
<feature type="region of interest" description="Disordered" evidence="1">
    <location>
        <begin position="154"/>
        <end position="213"/>
    </location>
</feature>
<protein>
    <submittedName>
        <fullName evidence="2">Uncharacterized protein</fullName>
    </submittedName>
</protein>
<evidence type="ECO:0000313" key="3">
    <source>
        <dbReference type="Proteomes" id="UP000244005"/>
    </source>
</evidence>
<dbReference type="Gramene" id="Mp1g19030.1">
    <property type="protein sequence ID" value="Mp1g19030.1.cds"/>
    <property type="gene ID" value="Mp1g19030"/>
</dbReference>
<sequence length="286" mass="30261">MSMWKCENRALSEMWEATVVKCWMESTCGEQIGAKSQTNRQTLHGVERPRPWPNVCVEGRWPSRREDQKIGRNRSRAGRGERGPSDGDRAARRERGAFELVNEDSTRGLVLGEAARDRELLAHFPEGGKSEKSRARQIGGSLAVAEKAKVLFGSREGGGQAGAGGRGGGRRGGGEEEEGGGGGAGQGSESGAAPGQEGSAGQGRPGRSRASEGAGAAVLSKDFPSLASLISFFYRLFALEPSFSSPILCSRLLRQSVSACAWSRPVGLCGDCPPSARCHSSIHSAF</sequence>
<proteinExistence type="predicted"/>